<name>A0ABW3MAW8_9PSEU</name>
<evidence type="ECO:0000313" key="1">
    <source>
        <dbReference type="EMBL" id="MFD1047411.1"/>
    </source>
</evidence>
<proteinExistence type="predicted"/>
<gene>
    <name evidence="1" type="ORF">ACFQ1S_18615</name>
</gene>
<sequence length="46" mass="5224">MIRVRHNRIVEDYEQGCARLRSVWEYAIAADGGPLINRVPELEVAG</sequence>
<dbReference type="EMBL" id="JBHTIS010001059">
    <property type="protein sequence ID" value="MFD1047411.1"/>
    <property type="molecule type" value="Genomic_DNA"/>
</dbReference>
<dbReference type="Proteomes" id="UP001597045">
    <property type="component" value="Unassembled WGS sequence"/>
</dbReference>
<comment type="caution">
    <text evidence="1">The sequence shown here is derived from an EMBL/GenBank/DDBJ whole genome shotgun (WGS) entry which is preliminary data.</text>
</comment>
<accession>A0ABW3MAW8</accession>
<keyword evidence="2" id="KW-1185">Reference proteome</keyword>
<evidence type="ECO:0000313" key="2">
    <source>
        <dbReference type="Proteomes" id="UP001597045"/>
    </source>
</evidence>
<reference evidence="2" key="1">
    <citation type="journal article" date="2019" name="Int. J. Syst. Evol. Microbiol.">
        <title>The Global Catalogue of Microorganisms (GCM) 10K type strain sequencing project: providing services to taxonomists for standard genome sequencing and annotation.</title>
        <authorList>
            <consortium name="The Broad Institute Genomics Platform"/>
            <consortium name="The Broad Institute Genome Sequencing Center for Infectious Disease"/>
            <person name="Wu L."/>
            <person name="Ma J."/>
        </authorList>
    </citation>
    <scope>NUCLEOTIDE SEQUENCE [LARGE SCALE GENOMIC DNA]</scope>
    <source>
        <strain evidence="2">JCM 31486</strain>
    </source>
</reference>
<protein>
    <submittedName>
        <fullName evidence="1">Uncharacterized protein</fullName>
    </submittedName>
</protein>
<organism evidence="1 2">
    <name type="scientific">Kibdelosporangium lantanae</name>
    <dbReference type="NCBI Taxonomy" id="1497396"/>
    <lineage>
        <taxon>Bacteria</taxon>
        <taxon>Bacillati</taxon>
        <taxon>Actinomycetota</taxon>
        <taxon>Actinomycetes</taxon>
        <taxon>Pseudonocardiales</taxon>
        <taxon>Pseudonocardiaceae</taxon>
        <taxon>Kibdelosporangium</taxon>
    </lineage>
</organism>